<name>A0A4C1YTX0_EUMVA</name>
<evidence type="ECO:0000256" key="1">
    <source>
        <dbReference type="SAM" id="MobiDB-lite"/>
    </source>
</evidence>
<protein>
    <submittedName>
        <fullName evidence="2">Uncharacterized protein</fullName>
    </submittedName>
</protein>
<gene>
    <name evidence="2" type="ORF">EVAR_56533_1</name>
</gene>
<evidence type="ECO:0000313" key="2">
    <source>
        <dbReference type="EMBL" id="GBP79941.1"/>
    </source>
</evidence>
<feature type="region of interest" description="Disordered" evidence="1">
    <location>
        <begin position="1"/>
        <end position="38"/>
    </location>
</feature>
<accession>A0A4C1YTX0</accession>
<proteinExistence type="predicted"/>
<dbReference type="EMBL" id="BGZK01001439">
    <property type="protein sequence ID" value="GBP79941.1"/>
    <property type="molecule type" value="Genomic_DNA"/>
</dbReference>
<reference evidence="2 3" key="1">
    <citation type="journal article" date="2019" name="Commun. Biol.">
        <title>The bagworm genome reveals a unique fibroin gene that provides high tensile strength.</title>
        <authorList>
            <person name="Kono N."/>
            <person name="Nakamura H."/>
            <person name="Ohtoshi R."/>
            <person name="Tomita M."/>
            <person name="Numata K."/>
            <person name="Arakawa K."/>
        </authorList>
    </citation>
    <scope>NUCLEOTIDE SEQUENCE [LARGE SCALE GENOMIC DNA]</scope>
</reference>
<organism evidence="2 3">
    <name type="scientific">Eumeta variegata</name>
    <name type="common">Bagworm moth</name>
    <name type="synonym">Eumeta japonica</name>
    <dbReference type="NCBI Taxonomy" id="151549"/>
    <lineage>
        <taxon>Eukaryota</taxon>
        <taxon>Metazoa</taxon>
        <taxon>Ecdysozoa</taxon>
        <taxon>Arthropoda</taxon>
        <taxon>Hexapoda</taxon>
        <taxon>Insecta</taxon>
        <taxon>Pterygota</taxon>
        <taxon>Neoptera</taxon>
        <taxon>Endopterygota</taxon>
        <taxon>Lepidoptera</taxon>
        <taxon>Glossata</taxon>
        <taxon>Ditrysia</taxon>
        <taxon>Tineoidea</taxon>
        <taxon>Psychidae</taxon>
        <taxon>Oiketicinae</taxon>
        <taxon>Eumeta</taxon>
    </lineage>
</organism>
<evidence type="ECO:0000313" key="3">
    <source>
        <dbReference type="Proteomes" id="UP000299102"/>
    </source>
</evidence>
<dbReference type="AlphaFoldDB" id="A0A4C1YTX0"/>
<dbReference type="Proteomes" id="UP000299102">
    <property type="component" value="Unassembled WGS sequence"/>
</dbReference>
<comment type="caution">
    <text evidence="2">The sequence shown here is derived from an EMBL/GenBank/DDBJ whole genome shotgun (WGS) entry which is preliminary data.</text>
</comment>
<keyword evidence="3" id="KW-1185">Reference proteome</keyword>
<sequence>MSDGEITGSSQRGYKRRYAHKGDLSPRAAGVDHPPAKTTALTNTKKKKLETHRTRTIRLRLIDYIQRGVSLTSKKAGTSFITKGRRAASDVSATRDAALFGLARGRFERNEIFDRTDRKDGLFTELTRSTIISVVSAETMLGK</sequence>